<keyword evidence="2" id="KW-0378">Hydrolase</keyword>
<feature type="non-terminal residue" evidence="4">
    <location>
        <position position="228"/>
    </location>
</feature>
<evidence type="ECO:0000259" key="3">
    <source>
        <dbReference type="Pfam" id="PF00884"/>
    </source>
</evidence>
<dbReference type="InterPro" id="IPR017850">
    <property type="entry name" value="Alkaline_phosphatase_core_sf"/>
</dbReference>
<gene>
    <name evidence="4" type="ORF">S01H1_75069</name>
</gene>
<dbReference type="InterPro" id="IPR050738">
    <property type="entry name" value="Sulfatase"/>
</dbReference>
<dbReference type="Gene3D" id="3.40.720.10">
    <property type="entry name" value="Alkaline Phosphatase, subunit A"/>
    <property type="match status" value="1"/>
</dbReference>
<accession>X0YHY5</accession>
<comment type="similarity">
    <text evidence="1">Belongs to the sulfatase family.</text>
</comment>
<organism evidence="4">
    <name type="scientific">marine sediment metagenome</name>
    <dbReference type="NCBI Taxonomy" id="412755"/>
    <lineage>
        <taxon>unclassified sequences</taxon>
        <taxon>metagenomes</taxon>
        <taxon>ecological metagenomes</taxon>
    </lineage>
</organism>
<comment type="caution">
    <text evidence="4">The sequence shown here is derived from an EMBL/GenBank/DDBJ whole genome shotgun (WGS) entry which is preliminary data.</text>
</comment>
<feature type="domain" description="Sulfatase N-terminal" evidence="3">
    <location>
        <begin position="25"/>
        <end position="228"/>
    </location>
</feature>
<dbReference type="Pfam" id="PF00884">
    <property type="entry name" value="Sulfatase"/>
    <property type="match status" value="1"/>
</dbReference>
<evidence type="ECO:0000313" key="4">
    <source>
        <dbReference type="EMBL" id="GAG46807.1"/>
    </source>
</evidence>
<proteinExistence type="inferred from homology"/>
<evidence type="ECO:0000256" key="1">
    <source>
        <dbReference type="ARBA" id="ARBA00008779"/>
    </source>
</evidence>
<dbReference type="AlphaFoldDB" id="X0YHY5"/>
<dbReference type="EMBL" id="BARS01050264">
    <property type="protein sequence ID" value="GAG46807.1"/>
    <property type="molecule type" value="Genomic_DNA"/>
</dbReference>
<dbReference type="PANTHER" id="PTHR42693:SF53">
    <property type="entry name" value="ENDO-4-O-SULFATASE"/>
    <property type="match status" value="1"/>
</dbReference>
<dbReference type="SUPFAM" id="SSF53649">
    <property type="entry name" value="Alkaline phosphatase-like"/>
    <property type="match status" value="1"/>
</dbReference>
<name>X0YHY5_9ZZZZ</name>
<evidence type="ECO:0000256" key="2">
    <source>
        <dbReference type="ARBA" id="ARBA00022801"/>
    </source>
</evidence>
<reference evidence="4" key="1">
    <citation type="journal article" date="2014" name="Front. Microbiol.">
        <title>High frequency of phylogenetically diverse reductive dehalogenase-homologous genes in deep subseafloor sedimentary metagenomes.</title>
        <authorList>
            <person name="Kawai M."/>
            <person name="Futagami T."/>
            <person name="Toyoda A."/>
            <person name="Takaki Y."/>
            <person name="Nishi S."/>
            <person name="Hori S."/>
            <person name="Arai W."/>
            <person name="Tsubouchi T."/>
            <person name="Morono Y."/>
            <person name="Uchiyama I."/>
            <person name="Ito T."/>
            <person name="Fujiyama A."/>
            <person name="Inagaki F."/>
            <person name="Takami H."/>
        </authorList>
    </citation>
    <scope>NUCLEOTIDE SEQUENCE</scope>
    <source>
        <strain evidence="4">Expedition CK06-06</strain>
    </source>
</reference>
<protein>
    <recommendedName>
        <fullName evidence="3">Sulfatase N-terminal domain-containing protein</fullName>
    </recommendedName>
</protein>
<dbReference type="GO" id="GO:0004065">
    <property type="term" value="F:arylsulfatase activity"/>
    <property type="evidence" value="ECO:0007669"/>
    <property type="project" value="TreeGrafter"/>
</dbReference>
<dbReference type="InterPro" id="IPR000917">
    <property type="entry name" value="Sulfatase_N"/>
</dbReference>
<dbReference type="PANTHER" id="PTHR42693">
    <property type="entry name" value="ARYLSULFATASE FAMILY MEMBER"/>
    <property type="match status" value="1"/>
</dbReference>
<sequence length="228" mass="25929">MTGKHEFRAGITGTGFGKYNMAEGITLADVLLQAGYKTAMFGKWHLGENYPFRPGDRGFDERFWHGGGGIGQTPDYWGNTYFDATYHHNGRFEKSNGFCTDVFFDSAFKFMEKNRNRPFFVYLPLNAPHYPYTAPESYARPYEEMGLVKDAAHFYGMITNIDDNMGRLVKKVCQLGIEENTLIIFLTDNGSVMGSQKRFGSLYNAGMRGHKGGPWEGGTRVPCFWRWP</sequence>